<dbReference type="EC" id="2.3.3.13" evidence="3 11"/>
<dbReference type="GO" id="GO:0005737">
    <property type="term" value="C:cytoplasm"/>
    <property type="evidence" value="ECO:0007669"/>
    <property type="project" value="UniProtKB-UniRule"/>
</dbReference>
<evidence type="ECO:0000256" key="4">
    <source>
        <dbReference type="ARBA" id="ARBA00018198"/>
    </source>
</evidence>
<dbReference type="NCBIfam" id="NF002086">
    <property type="entry name" value="PRK00915.1-3"/>
    <property type="match status" value="1"/>
</dbReference>
<dbReference type="OrthoDB" id="9804858at2"/>
<dbReference type="Gene3D" id="3.20.20.70">
    <property type="entry name" value="Aldolase class I"/>
    <property type="match status" value="1"/>
</dbReference>
<name>E3CUE4_9BACT</name>
<dbReference type="Pfam" id="PF08502">
    <property type="entry name" value="LeuA_dimer"/>
    <property type="match status" value="1"/>
</dbReference>
<evidence type="ECO:0000256" key="7">
    <source>
        <dbReference type="ARBA" id="ARBA00022679"/>
    </source>
</evidence>
<dbReference type="STRING" id="584708.Apau_0674"/>
<keyword evidence="9 11" id="KW-0464">Manganese</keyword>
<dbReference type="UniPathway" id="UPA00048">
    <property type="reaction ID" value="UER00070"/>
</dbReference>
<dbReference type="Pfam" id="PF22617">
    <property type="entry name" value="HCS_D2"/>
    <property type="match status" value="1"/>
</dbReference>
<dbReference type="GO" id="GO:0003852">
    <property type="term" value="F:2-isopropylmalate synthase activity"/>
    <property type="evidence" value="ECO:0007669"/>
    <property type="project" value="UniProtKB-UniRule"/>
</dbReference>
<feature type="binding site" evidence="11">
    <location>
        <position position="15"/>
    </location>
    <ligand>
        <name>Mn(2+)</name>
        <dbReference type="ChEBI" id="CHEBI:29035"/>
    </ligand>
</feature>
<dbReference type="PANTHER" id="PTHR10277">
    <property type="entry name" value="HOMOCITRATE SYNTHASE-RELATED"/>
    <property type="match status" value="1"/>
</dbReference>
<evidence type="ECO:0000256" key="10">
    <source>
        <dbReference type="ARBA" id="ARBA00023304"/>
    </source>
</evidence>
<evidence type="ECO:0000313" key="13">
    <source>
        <dbReference type="EMBL" id="EFQ23103.1"/>
    </source>
</evidence>
<feature type="binding site" evidence="11">
    <location>
        <position position="205"/>
    </location>
    <ligand>
        <name>Mn(2+)</name>
        <dbReference type="ChEBI" id="CHEBI:29035"/>
    </ligand>
</feature>
<comment type="function">
    <text evidence="11">Catalyzes the condensation of the acetyl group of acetyl-CoA with 3-methyl-2-oxobutanoate (2-ketoisovalerate) to form 3-carboxy-3-hydroxy-4-methylpentanoate (2-isopropylmalate).</text>
</comment>
<dbReference type="FunFam" id="1.10.238.260:FF:000001">
    <property type="entry name" value="2-isopropylmalate synthase"/>
    <property type="match status" value="1"/>
</dbReference>
<keyword evidence="14" id="KW-1185">Reference proteome</keyword>
<dbReference type="InterPro" id="IPR005671">
    <property type="entry name" value="LeuA_bact_synth"/>
</dbReference>
<dbReference type="EMBL" id="CM001022">
    <property type="protein sequence ID" value="EFQ23103.1"/>
    <property type="molecule type" value="Genomic_DNA"/>
</dbReference>
<keyword evidence="5 11" id="KW-0432">Leucine biosynthesis</keyword>
<dbReference type="CDD" id="cd07940">
    <property type="entry name" value="DRE_TIM_IPMS"/>
    <property type="match status" value="1"/>
</dbReference>
<evidence type="ECO:0000256" key="6">
    <source>
        <dbReference type="ARBA" id="ARBA00022605"/>
    </source>
</evidence>
<evidence type="ECO:0000256" key="3">
    <source>
        <dbReference type="ARBA" id="ARBA00012973"/>
    </source>
</evidence>
<dbReference type="Proteomes" id="UP000005096">
    <property type="component" value="Chromosome"/>
</dbReference>
<evidence type="ECO:0000313" key="14">
    <source>
        <dbReference type="Proteomes" id="UP000005096"/>
    </source>
</evidence>
<dbReference type="Pfam" id="PF00682">
    <property type="entry name" value="HMGL-like"/>
    <property type="match status" value="1"/>
</dbReference>
<dbReference type="RefSeq" id="WP_006300265.1">
    <property type="nucleotide sequence ID" value="NZ_CM001022.1"/>
</dbReference>
<dbReference type="Gene3D" id="1.10.238.260">
    <property type="match status" value="1"/>
</dbReference>
<keyword evidence="11" id="KW-0963">Cytoplasm</keyword>
<evidence type="ECO:0000256" key="8">
    <source>
        <dbReference type="ARBA" id="ARBA00022723"/>
    </source>
</evidence>
<evidence type="ECO:0000256" key="5">
    <source>
        <dbReference type="ARBA" id="ARBA00022430"/>
    </source>
</evidence>
<comment type="subunit">
    <text evidence="11">Homodimer.</text>
</comment>
<dbReference type="SUPFAM" id="SSF51569">
    <property type="entry name" value="Aldolase"/>
    <property type="match status" value="1"/>
</dbReference>
<dbReference type="NCBIfam" id="TIGR00973">
    <property type="entry name" value="leuA_bact"/>
    <property type="match status" value="1"/>
</dbReference>
<accession>E3CUE4</accession>
<evidence type="ECO:0000256" key="1">
    <source>
        <dbReference type="ARBA" id="ARBA00004689"/>
    </source>
</evidence>
<evidence type="ECO:0000256" key="11">
    <source>
        <dbReference type="HAMAP-Rule" id="MF_01025"/>
    </source>
</evidence>
<keyword evidence="6 11" id="KW-0028">Amino-acid biosynthesis</keyword>
<keyword evidence="13" id="KW-0012">Acyltransferase</keyword>
<reference evidence="13 14" key="1">
    <citation type="journal article" date="2010" name="Stand. Genomic Sci.">
        <title>Non-contiguous finished genome sequence of Aminomonas paucivorans type strain (GLU-3).</title>
        <authorList>
            <person name="Pitluck S."/>
            <person name="Yasawong M."/>
            <person name="Held B."/>
            <person name="Lapidus A."/>
            <person name="Nolan M."/>
            <person name="Copeland A."/>
            <person name="Lucas S."/>
            <person name="Del Rio T.G."/>
            <person name="Tice H."/>
            <person name="Cheng J.F."/>
            <person name="Chertkov O."/>
            <person name="Goodwin L."/>
            <person name="Tapia R."/>
            <person name="Han C."/>
            <person name="Liolios K."/>
            <person name="Ivanova N."/>
            <person name="Mavromatis K."/>
            <person name="Ovchinnikova G."/>
            <person name="Pati A."/>
            <person name="Chen A."/>
            <person name="Palaniappan K."/>
            <person name="Land M."/>
            <person name="Hauser L."/>
            <person name="Chang Y.J."/>
            <person name="Jeffries C.D."/>
            <person name="Pukall R."/>
            <person name="Spring S."/>
            <person name="Rohde M."/>
            <person name="Sikorski J."/>
            <person name="Goker M."/>
            <person name="Woyke T."/>
            <person name="Bristow J."/>
            <person name="Eisen J.A."/>
            <person name="Markowitz V."/>
            <person name="Hugenholtz P."/>
            <person name="Kyrpides N.C."/>
            <person name="Klenk H.P."/>
        </authorList>
    </citation>
    <scope>NUCLEOTIDE SEQUENCE [LARGE SCALE GENOMIC DNA]</scope>
    <source>
        <strain evidence="13 14">DSM 12260</strain>
    </source>
</reference>
<sequence length="517" mass="56110">MTVEDVRIFDTTLRDGEQAAGVNLNLTEKLQVAHQLARLRVDIIEAGFPAASPGDFQSVQTIAREVPGLTVAGLARTRKGDIEAAFEALKDAGRPRIHTFIATSPIHREFKLKMSREEVLEQVRTGVEHARSLVEDVEFSAEDASRSEPDFLAEVFRTAVEHGATTLNIPDTVGYATPEEFGAFVEALIREVAAPKNVAWSVHCHNDLGMAVANSLAAVRMGVRQVECTVNGLGERAGNASMEEIVMALQTRTDRYGARSRVDTTKLYGTSKLVSRLTGVRVPPNKAIVGDNAFAHEAGIHQHGMLCNRTTYEIMRPEDVGAPGTALVLGKHSGRHAFRDRLEALGYHLDEDQIDKAFGLFKDLCDRKKTVSDGDIEALVADEVVSALPERRYDLVDFGVQVSSGRATASITLRRDGQEITDAAAGNGPVDAAYEAIKRIVGLEPELREFRIHATSEQSDSVGETVVVLRHEGVNAQGRGASTDVIESAIKAYVSAVNRLHVVAAAKEVNLYGTDSR</sequence>
<comment type="catalytic activity">
    <reaction evidence="11">
        <text>3-methyl-2-oxobutanoate + acetyl-CoA + H2O = (2S)-2-isopropylmalate + CoA + H(+)</text>
        <dbReference type="Rhea" id="RHEA:21524"/>
        <dbReference type="ChEBI" id="CHEBI:1178"/>
        <dbReference type="ChEBI" id="CHEBI:11851"/>
        <dbReference type="ChEBI" id="CHEBI:15377"/>
        <dbReference type="ChEBI" id="CHEBI:15378"/>
        <dbReference type="ChEBI" id="CHEBI:57287"/>
        <dbReference type="ChEBI" id="CHEBI:57288"/>
        <dbReference type="EC" id="2.3.3.13"/>
    </reaction>
</comment>
<keyword evidence="8 11" id="KW-0479">Metal-binding</keyword>
<evidence type="ECO:0000259" key="12">
    <source>
        <dbReference type="PROSITE" id="PS50991"/>
    </source>
</evidence>
<dbReference type="InterPro" id="IPR036230">
    <property type="entry name" value="LeuA_allosteric_dom_sf"/>
</dbReference>
<feature type="binding site" evidence="11">
    <location>
        <position position="239"/>
    </location>
    <ligand>
        <name>Mn(2+)</name>
        <dbReference type="ChEBI" id="CHEBI:29035"/>
    </ligand>
</feature>
<dbReference type="InterPro" id="IPR013709">
    <property type="entry name" value="2-isopropylmalate_synth_dimer"/>
</dbReference>
<dbReference type="PaxDb" id="584708-Apau_0674"/>
<dbReference type="GO" id="GO:0003985">
    <property type="term" value="F:acetyl-CoA C-acetyltransferase activity"/>
    <property type="evidence" value="ECO:0007669"/>
    <property type="project" value="UniProtKB-UniRule"/>
</dbReference>
<keyword evidence="7 11" id="KW-0808">Transferase</keyword>
<dbReference type="GO" id="GO:0030145">
    <property type="term" value="F:manganese ion binding"/>
    <property type="evidence" value="ECO:0007669"/>
    <property type="project" value="UniProtKB-UniRule"/>
</dbReference>
<dbReference type="PANTHER" id="PTHR10277:SF9">
    <property type="entry name" value="2-ISOPROPYLMALATE SYNTHASE 1, CHLOROPLASTIC-RELATED"/>
    <property type="match status" value="1"/>
</dbReference>
<protein>
    <recommendedName>
        <fullName evidence="4 11">2-isopropylmalate synthase</fullName>
        <ecNumber evidence="3 11">2.3.3.13</ecNumber>
    </recommendedName>
    <alternativeName>
        <fullName evidence="11">Alpha-IPM synthase</fullName>
    </alternativeName>
    <alternativeName>
        <fullName evidence="11">Alpha-isopropylmalate synthase</fullName>
    </alternativeName>
</protein>
<dbReference type="InterPro" id="IPR002034">
    <property type="entry name" value="AIPM/Hcit_synth_CS"/>
</dbReference>
<feature type="region of interest" description="Regulatory domain" evidence="11">
    <location>
        <begin position="394"/>
        <end position="517"/>
    </location>
</feature>
<comment type="cofactor">
    <cofactor evidence="11">
        <name>Mn(2+)</name>
        <dbReference type="ChEBI" id="CHEBI:29035"/>
    </cofactor>
</comment>
<dbReference type="HOGENOM" id="CLU_022158_0_1_0"/>
<dbReference type="FunFam" id="3.20.20.70:FF:000010">
    <property type="entry name" value="2-isopropylmalate synthase"/>
    <property type="match status" value="1"/>
</dbReference>
<dbReference type="AlphaFoldDB" id="E3CUE4"/>
<dbReference type="InterPro" id="IPR000891">
    <property type="entry name" value="PYR_CT"/>
</dbReference>
<evidence type="ECO:0000256" key="2">
    <source>
        <dbReference type="ARBA" id="ARBA00009396"/>
    </source>
</evidence>
<dbReference type="GO" id="GO:0009098">
    <property type="term" value="P:L-leucine biosynthetic process"/>
    <property type="evidence" value="ECO:0007669"/>
    <property type="project" value="UniProtKB-UniRule"/>
</dbReference>
<comment type="similarity">
    <text evidence="2 11">Belongs to the alpha-IPM synthase/homocitrate synthase family. LeuA type 1 subfamily.</text>
</comment>
<comment type="pathway">
    <text evidence="1 11">Amino-acid biosynthesis; L-leucine biosynthesis; L-leucine from 3-methyl-2-oxobutanoate: step 1/4.</text>
</comment>
<dbReference type="PROSITE" id="PS00816">
    <property type="entry name" value="AIPM_HOMOCIT_SYNTH_2"/>
    <property type="match status" value="1"/>
</dbReference>
<dbReference type="InterPro" id="IPR013785">
    <property type="entry name" value="Aldolase_TIM"/>
</dbReference>
<gene>
    <name evidence="11" type="primary">leuA</name>
    <name evidence="13" type="ORF">Apau_0674</name>
</gene>
<dbReference type="InterPro" id="IPR050073">
    <property type="entry name" value="2-IPM_HCS-like"/>
</dbReference>
<dbReference type="SMART" id="SM00917">
    <property type="entry name" value="LeuA_dimer"/>
    <property type="match status" value="1"/>
</dbReference>
<dbReference type="eggNOG" id="COG0119">
    <property type="taxonomic scope" value="Bacteria"/>
</dbReference>
<dbReference type="HAMAP" id="MF_01025">
    <property type="entry name" value="LeuA_type1"/>
    <property type="match status" value="1"/>
</dbReference>
<organism evidence="13 14">
    <name type="scientific">Aminomonas paucivorans DSM 12260</name>
    <dbReference type="NCBI Taxonomy" id="584708"/>
    <lineage>
        <taxon>Bacteria</taxon>
        <taxon>Thermotogati</taxon>
        <taxon>Synergistota</taxon>
        <taxon>Synergistia</taxon>
        <taxon>Synergistales</taxon>
        <taxon>Synergistaceae</taxon>
        <taxon>Aminomonas</taxon>
    </lineage>
</organism>
<dbReference type="PROSITE" id="PS50991">
    <property type="entry name" value="PYR_CT"/>
    <property type="match status" value="1"/>
</dbReference>
<proteinExistence type="inferred from homology"/>
<feature type="binding site" evidence="11">
    <location>
        <position position="203"/>
    </location>
    <ligand>
        <name>Mn(2+)</name>
        <dbReference type="ChEBI" id="CHEBI:29035"/>
    </ligand>
</feature>
<feature type="domain" description="Pyruvate carboxyltransferase" evidence="12">
    <location>
        <begin position="6"/>
        <end position="268"/>
    </location>
</feature>
<dbReference type="InterPro" id="IPR054691">
    <property type="entry name" value="LeuA/HCS_post-cat"/>
</dbReference>
<keyword evidence="10 11" id="KW-0100">Branched-chain amino acid biosynthesis</keyword>
<dbReference type="PROSITE" id="PS00815">
    <property type="entry name" value="AIPM_HOMOCIT_SYNTH_1"/>
    <property type="match status" value="1"/>
</dbReference>
<dbReference type="SUPFAM" id="SSF110921">
    <property type="entry name" value="2-isopropylmalate synthase LeuA, allosteric (dimerisation) domain"/>
    <property type="match status" value="1"/>
</dbReference>
<evidence type="ECO:0000256" key="9">
    <source>
        <dbReference type="ARBA" id="ARBA00023211"/>
    </source>
</evidence>
<dbReference type="Gene3D" id="3.30.160.270">
    <property type="match status" value="1"/>
</dbReference>